<organism evidence="2 3">
    <name type="scientific">Synchytrium endobioticum</name>
    <dbReference type="NCBI Taxonomy" id="286115"/>
    <lineage>
        <taxon>Eukaryota</taxon>
        <taxon>Fungi</taxon>
        <taxon>Fungi incertae sedis</taxon>
        <taxon>Chytridiomycota</taxon>
        <taxon>Chytridiomycota incertae sedis</taxon>
        <taxon>Chytridiomycetes</taxon>
        <taxon>Synchytriales</taxon>
        <taxon>Synchytriaceae</taxon>
        <taxon>Synchytrium</taxon>
    </lineage>
</organism>
<evidence type="ECO:0000256" key="1">
    <source>
        <dbReference type="SAM" id="MobiDB-lite"/>
    </source>
</evidence>
<feature type="compositionally biased region" description="Basic and acidic residues" evidence="1">
    <location>
        <begin position="55"/>
        <end position="71"/>
    </location>
</feature>
<comment type="caution">
    <text evidence="2">The sequence shown here is derived from an EMBL/GenBank/DDBJ whole genome shotgun (WGS) entry which is preliminary data.</text>
</comment>
<dbReference type="EMBL" id="QEAM01000339">
    <property type="protein sequence ID" value="TPX41137.1"/>
    <property type="molecule type" value="Genomic_DNA"/>
</dbReference>
<dbReference type="VEuPathDB" id="FungiDB:SeMB42_g05562"/>
<evidence type="ECO:0000313" key="2">
    <source>
        <dbReference type="EMBL" id="TPX41137.1"/>
    </source>
</evidence>
<sequence>MKCPVPPILKVSPKVVEFDSDKYEEVKKAPKVKAVQPNSKAKAKRAPSGRNSRTKPVEKDDSDEETSKKNFSDATRAIASLSQRARAIAERATEMLIDGICSSNQDTHLLLQLTHGGKRGATYWQNLLRMIIDGQIGRVGSEHLPILEKIEVLWGDEFLENLSWPDTNIKIPMLTVLMKKVAADIDTVFSNHIVGMLPLLKERVVEVVGEEGKQAIEEIEAWVDAFLEDDSSSPPPPVQVFYRINRLLPGPYRWSTVPHTSFGDGYVTMSEECLFDLLIDIPFGWPEQESKDSLGGVKSREKLAYVSGIISMMQVP</sequence>
<dbReference type="AlphaFoldDB" id="A0A507CPS6"/>
<evidence type="ECO:0000313" key="3">
    <source>
        <dbReference type="Proteomes" id="UP000320475"/>
    </source>
</evidence>
<protein>
    <submittedName>
        <fullName evidence="2">Uncharacterized protein</fullName>
    </submittedName>
</protein>
<name>A0A507CPS6_9FUNG</name>
<reference evidence="2 3" key="1">
    <citation type="journal article" date="2019" name="Sci. Rep.">
        <title>Comparative genomics of chytrid fungi reveal insights into the obligate biotrophic and pathogenic lifestyle of Synchytrium endobioticum.</title>
        <authorList>
            <person name="van de Vossenberg B.T.L.H."/>
            <person name="Warris S."/>
            <person name="Nguyen H.D.T."/>
            <person name="van Gent-Pelzer M.P.E."/>
            <person name="Joly D.L."/>
            <person name="van de Geest H.C."/>
            <person name="Bonants P.J.M."/>
            <person name="Smith D.S."/>
            <person name="Levesque C.A."/>
            <person name="van der Lee T.A.J."/>
        </authorList>
    </citation>
    <scope>NUCLEOTIDE SEQUENCE [LARGE SCALE GENOMIC DNA]</scope>
    <source>
        <strain evidence="2 3">LEV6574</strain>
    </source>
</reference>
<feature type="region of interest" description="Disordered" evidence="1">
    <location>
        <begin position="26"/>
        <end position="72"/>
    </location>
</feature>
<accession>A0A507CPS6</accession>
<proteinExistence type="predicted"/>
<dbReference type="Proteomes" id="UP000320475">
    <property type="component" value="Unassembled WGS sequence"/>
</dbReference>
<gene>
    <name evidence="2" type="ORF">SeLEV6574_g06242</name>
</gene>